<feature type="region of interest" description="Disordered" evidence="1">
    <location>
        <begin position="222"/>
        <end position="265"/>
    </location>
</feature>
<feature type="domain" description="Transposase InsH N-terminal" evidence="3">
    <location>
        <begin position="21"/>
        <end position="112"/>
    </location>
</feature>
<dbReference type="GO" id="GO:0004803">
    <property type="term" value="F:transposase activity"/>
    <property type="evidence" value="ECO:0007669"/>
    <property type="project" value="InterPro"/>
</dbReference>
<dbReference type="InterPro" id="IPR008490">
    <property type="entry name" value="Transposase_InsH_N"/>
</dbReference>
<feature type="domain" description="Transposase IS4-like" evidence="2">
    <location>
        <begin position="278"/>
        <end position="442"/>
    </location>
</feature>
<dbReference type="Pfam" id="PF01609">
    <property type="entry name" value="DDE_Tnp_1"/>
    <property type="match status" value="1"/>
</dbReference>
<evidence type="ECO:0000313" key="5">
    <source>
        <dbReference type="Proteomes" id="UP000239549"/>
    </source>
</evidence>
<name>A0A2L2XL11_9FIRM</name>
<dbReference type="GO" id="GO:0006313">
    <property type="term" value="P:DNA transposition"/>
    <property type="evidence" value="ECO:0007669"/>
    <property type="project" value="InterPro"/>
</dbReference>
<dbReference type="PANTHER" id="PTHR33408:SF2">
    <property type="entry name" value="TRANSPOSASE DDE DOMAIN-CONTAINING PROTEIN"/>
    <property type="match status" value="1"/>
</dbReference>
<dbReference type="OrthoDB" id="9789070at2"/>
<dbReference type="Proteomes" id="UP000239549">
    <property type="component" value="Unassembled WGS sequence"/>
</dbReference>
<feature type="compositionally biased region" description="Basic and acidic residues" evidence="1">
    <location>
        <begin position="225"/>
        <end position="240"/>
    </location>
</feature>
<dbReference type="Pfam" id="PF05598">
    <property type="entry name" value="DUF772"/>
    <property type="match status" value="1"/>
</dbReference>
<dbReference type="PANTHER" id="PTHR33408">
    <property type="entry name" value="TRANSPOSASE"/>
    <property type="match status" value="1"/>
</dbReference>
<protein>
    <submittedName>
        <fullName evidence="4">Mobile element protein</fullName>
    </submittedName>
</protein>
<comment type="caution">
    <text evidence="4">The sequence shown here is derived from an EMBL/GenBank/DDBJ whole genome shotgun (WGS) entry which is preliminary data.</text>
</comment>
<reference evidence="5" key="1">
    <citation type="submission" date="2018-02" db="EMBL/GenBank/DDBJ databases">
        <title>Genome sequence of Desulfocucumis palustris strain NAW-5.</title>
        <authorList>
            <person name="Watanabe M."/>
            <person name="Kojima H."/>
            <person name="Fukui M."/>
        </authorList>
    </citation>
    <scope>NUCLEOTIDE SEQUENCE [LARGE SCALE GENOMIC DNA]</scope>
    <source>
        <strain evidence="5">NAW-5</strain>
    </source>
</reference>
<dbReference type="EMBL" id="BFAV01000142">
    <property type="protein sequence ID" value="GBF34621.1"/>
    <property type="molecule type" value="Genomic_DNA"/>
</dbReference>
<evidence type="ECO:0000256" key="1">
    <source>
        <dbReference type="SAM" id="MobiDB-lite"/>
    </source>
</evidence>
<dbReference type="InterPro" id="IPR047629">
    <property type="entry name" value="IS1182_transpos"/>
</dbReference>
<evidence type="ECO:0000259" key="3">
    <source>
        <dbReference type="Pfam" id="PF05598"/>
    </source>
</evidence>
<proteinExistence type="predicted"/>
<gene>
    <name evidence="4" type="ORF">DCCM_3741</name>
</gene>
<dbReference type="GO" id="GO:0003677">
    <property type="term" value="F:DNA binding"/>
    <property type="evidence" value="ECO:0007669"/>
    <property type="project" value="InterPro"/>
</dbReference>
<organism evidence="4 5">
    <name type="scientific">Desulfocucumis palustris</name>
    <dbReference type="NCBI Taxonomy" id="1898651"/>
    <lineage>
        <taxon>Bacteria</taxon>
        <taxon>Bacillati</taxon>
        <taxon>Bacillota</taxon>
        <taxon>Clostridia</taxon>
        <taxon>Eubacteriales</taxon>
        <taxon>Desulfocucumaceae</taxon>
        <taxon>Desulfocucumis</taxon>
    </lineage>
</organism>
<evidence type="ECO:0000313" key="4">
    <source>
        <dbReference type="EMBL" id="GBF34621.1"/>
    </source>
</evidence>
<keyword evidence="5" id="KW-1185">Reference proteome</keyword>
<dbReference type="InterPro" id="IPR002559">
    <property type="entry name" value="Transposase_11"/>
</dbReference>
<sequence>MKKGYKMYDPNQIYLFPPSPNEWLPKDHLVYFISDLVDNLDLSSIHKVYEKETRGQPPFNPSLMTKVLFYSYSRGVFSSRKIATKLYEDVPFIVLAGGNKPDFRTINEFRRRHIKTLPGIFVQIIKLCEKAGLVGLKHVSLDGTKINANASKHKAMSYGRMKTEEERLEKEIKKLLEKANHLDLKEDQQFGRDLRGDEIPTELAFRESRLSKIKEAMAALEAEAELAREEDKKKHNDKNDPPAPQPPKGKAKYNKKTGTPKDKAQISFTDPESKIMRNADKAFVQAYNAQAVVDVKNQIIVAAVLTNQAADSQHLPAAIEEVKENTGRYPKELSADAGYFSETNLKWLKNKVDAYIPGEKISHSHKPEPAPRGRTPVDLSLSDLMKRKLRTKAGRSKYGLRKQTVEPVFGQIKEARGFRRFLLRGLELVRGEWLLLCLTHNILKMFVNKDKVALAMR</sequence>
<evidence type="ECO:0000259" key="2">
    <source>
        <dbReference type="Pfam" id="PF01609"/>
    </source>
</evidence>
<dbReference type="RefSeq" id="WP_104372844.1">
    <property type="nucleotide sequence ID" value="NZ_BFAV01000142.1"/>
</dbReference>
<accession>A0A2L2XL11</accession>
<dbReference type="AlphaFoldDB" id="A0A2L2XL11"/>
<dbReference type="NCBIfam" id="NF033551">
    <property type="entry name" value="transpos_IS1182"/>
    <property type="match status" value="1"/>
</dbReference>